<dbReference type="STRING" id="437022.CC99x_00787"/>
<evidence type="ECO:0000259" key="1">
    <source>
        <dbReference type="Pfam" id="PF10119"/>
    </source>
</evidence>
<keyword evidence="5" id="KW-0808">Transferase</keyword>
<gene>
    <name evidence="4" type="ORF">CC99x_00787</name>
    <name evidence="5" type="ORF">CC99x_008165</name>
</gene>
<keyword evidence="6" id="KW-1185">Reference proteome</keyword>
<feature type="domain" description="PKMT C-terminal winged helix" evidence="3">
    <location>
        <begin position="428"/>
        <end position="525"/>
    </location>
</feature>
<name>A0A0Q9YS00_9GAMM</name>
<reference evidence="4" key="1">
    <citation type="submission" date="2015-09" db="EMBL/GenBank/DDBJ databases">
        <title>Draft Genome Sequences of Two Novel Amoeba-resistant Intranuclear Bacteria, Candidatus Berkiella cookevillensis and Candidatus Berkiella aquae.</title>
        <authorList>
            <person name="Mehari Y.T."/>
            <person name="Arivett B.A."/>
            <person name="Farone A.L."/>
            <person name="Gunderson J.H."/>
            <person name="Farone M.B."/>
        </authorList>
    </citation>
    <scope>NUCLEOTIDE SEQUENCE [LARGE SCALE GENOMIC DNA]</scope>
    <source>
        <strain evidence="4">CC99</strain>
    </source>
</reference>
<keyword evidence="5" id="KW-0489">Methyltransferase</keyword>
<dbReference type="PANTHER" id="PTHR43667">
    <property type="entry name" value="CYCLOPROPANE-FATTY-ACYL-PHOSPHOLIPID SYNTHASE"/>
    <property type="match status" value="1"/>
</dbReference>
<feature type="domain" description="Methyltransferase regulatory" evidence="1">
    <location>
        <begin position="221"/>
        <end position="302"/>
    </location>
</feature>
<dbReference type="GO" id="GO:0008168">
    <property type="term" value="F:methyltransferase activity"/>
    <property type="evidence" value="ECO:0007669"/>
    <property type="project" value="UniProtKB-KW"/>
</dbReference>
<dbReference type="InterPro" id="IPR048976">
    <property type="entry name" value="WHD_PKMT"/>
</dbReference>
<dbReference type="EMBL" id="LKHV01000003">
    <property type="protein sequence ID" value="KRG19265.1"/>
    <property type="molecule type" value="Genomic_DNA"/>
</dbReference>
<dbReference type="Pfam" id="PF21782">
    <property type="entry name" value="WHD_PKMT"/>
    <property type="match status" value="1"/>
</dbReference>
<dbReference type="CDD" id="cd02440">
    <property type="entry name" value="AdoMet_MTases"/>
    <property type="match status" value="1"/>
</dbReference>
<dbReference type="InterPro" id="IPR025714">
    <property type="entry name" value="Methyltranfer_dom"/>
</dbReference>
<dbReference type="AlphaFoldDB" id="A0A0Q9YS00"/>
<evidence type="ECO:0000259" key="2">
    <source>
        <dbReference type="Pfam" id="PF13847"/>
    </source>
</evidence>
<dbReference type="PATRIC" id="fig|1590042.3.peg.809"/>
<dbReference type="OrthoDB" id="323463at2"/>
<dbReference type="Pfam" id="PF13847">
    <property type="entry name" value="Methyltransf_31"/>
    <property type="match status" value="1"/>
</dbReference>
<dbReference type="Proteomes" id="UP000051494">
    <property type="component" value="Unassembled WGS sequence"/>
</dbReference>
<comment type="caution">
    <text evidence="4">The sequence shown here is derived from an EMBL/GenBank/DDBJ whole genome shotgun (WGS) entry which is preliminary data.</text>
</comment>
<feature type="domain" description="Methyltransferase" evidence="2">
    <location>
        <begin position="48"/>
        <end position="156"/>
    </location>
</feature>
<reference evidence="5" key="3">
    <citation type="submission" date="2021-06" db="EMBL/GenBank/DDBJ databases">
        <title>Genomic Description and Analysis of Intracellular Bacteria, Candidatus Berkiella cookevillensis and Candidatus Berkiella aquae.</title>
        <authorList>
            <person name="Kidane D.T."/>
            <person name="Mehari Y.T."/>
            <person name="Rice F.C."/>
            <person name="Arivett B.A."/>
            <person name="Farone A.L."/>
            <person name="Berk S.G."/>
            <person name="Farone M.B."/>
        </authorList>
    </citation>
    <scope>NUCLEOTIDE SEQUENCE</scope>
    <source>
        <strain evidence="5">CC99</strain>
    </source>
</reference>
<dbReference type="RefSeq" id="WP_141651874.1">
    <property type="nucleotide sequence ID" value="NZ_LKHV02000001.1"/>
</dbReference>
<evidence type="ECO:0000313" key="6">
    <source>
        <dbReference type="Proteomes" id="UP000051494"/>
    </source>
</evidence>
<dbReference type="GO" id="GO:0032259">
    <property type="term" value="P:methylation"/>
    <property type="evidence" value="ECO:0007669"/>
    <property type="project" value="UniProtKB-KW"/>
</dbReference>
<reference evidence="5" key="2">
    <citation type="journal article" date="2016" name="Genome Announc.">
        <title>Draft Genome Sequences of Two Novel Amoeba-Resistant Intranuclear Bacteria, 'Candidatus Berkiella cookevillensis' and 'Candidatus Berkiella aquae'.</title>
        <authorList>
            <person name="Mehari Y.T."/>
            <person name="Arivett B.A."/>
            <person name="Farone A.L."/>
            <person name="Gunderson J.H."/>
            <person name="Farone M.B."/>
        </authorList>
    </citation>
    <scope>NUCLEOTIDE SEQUENCE</scope>
    <source>
        <strain evidence="5">CC99</strain>
    </source>
</reference>
<dbReference type="InterPro" id="IPR050723">
    <property type="entry name" value="CFA/CMAS"/>
</dbReference>
<protein>
    <submittedName>
        <fullName evidence="4">Cyclopropane fatty acyl phospholipid synthase</fullName>
    </submittedName>
    <submittedName>
        <fullName evidence="5">Methyltransferase regulatory domain-containing protein</fullName>
    </submittedName>
</protein>
<evidence type="ECO:0000313" key="4">
    <source>
        <dbReference type="EMBL" id="KRG19265.1"/>
    </source>
</evidence>
<dbReference type="Gene3D" id="3.40.50.150">
    <property type="entry name" value="Vaccinia Virus protein VP39"/>
    <property type="match status" value="1"/>
</dbReference>
<dbReference type="InterPro" id="IPR018773">
    <property type="entry name" value="MeTrfase_reg_dom_prd"/>
</dbReference>
<sequence length="528" mass="60768">MYIQQNNDHIAASYDATPYQSFPFKQSHPAHLFTLGTLFKMQPTPVEKARILELGCSAGGNIIPVAAHYPNTQCLGIDFSETEIASGMAQIKDLALKNMELRHQSILDFGKTEGLFDYIICHGVFSWVDEKVQQKILQICKENLKPNGIAYISYNTLPGWNMMTSIRDLMLWHTQAIEDPQNKIAQARMILKFMTDGLAEDISPYAQFLKQEIKVLSKQADSYILHEHLSHYNKALYFHQFMEQASKHQLSYLSDAMLSTMYAGNMPKSFSEELSKVHNIIATNQYMDFIRNNRFRCTLLCHQEYPVDRRLNVKDVSNLYLQLHAKLNEAEFTEEMIHSDKVLKVSLGAITMTAQNAQHKAVLYVLHHNRYNLIHYNELKEQLRKYCPLPENQLDHLLIEDVNLMRMILAGLLYFSTNPSTYTTNISEKPIACRYARYQAKTQNFVTNRLHQVMHLDPFAKTVLPYLDGEHDRQSITALMTDKAINGELILLKQDQKPVTSKTEKMKLIKQLYQDIIVKLANSALIIG</sequence>
<proteinExistence type="predicted"/>
<dbReference type="Pfam" id="PF10119">
    <property type="entry name" value="MethyTransf_Reg"/>
    <property type="match status" value="1"/>
</dbReference>
<dbReference type="PANTHER" id="PTHR43667:SF2">
    <property type="entry name" value="FATTY ACID C-METHYL TRANSFERASE"/>
    <property type="match status" value="1"/>
</dbReference>
<organism evidence="4">
    <name type="scientific">Candidatus Berkiella cookevillensis</name>
    <dbReference type="NCBI Taxonomy" id="437022"/>
    <lineage>
        <taxon>Bacteria</taxon>
        <taxon>Pseudomonadati</taxon>
        <taxon>Pseudomonadota</taxon>
        <taxon>Gammaproteobacteria</taxon>
        <taxon>Candidatus Berkiellales</taxon>
        <taxon>Candidatus Berkiellaceae</taxon>
        <taxon>Candidatus Berkiella</taxon>
    </lineage>
</organism>
<evidence type="ECO:0000313" key="5">
    <source>
        <dbReference type="EMBL" id="MCS5708879.1"/>
    </source>
</evidence>
<evidence type="ECO:0000259" key="3">
    <source>
        <dbReference type="Pfam" id="PF21782"/>
    </source>
</evidence>
<dbReference type="InterPro" id="IPR029063">
    <property type="entry name" value="SAM-dependent_MTases_sf"/>
</dbReference>
<dbReference type="SUPFAM" id="SSF53335">
    <property type="entry name" value="S-adenosyl-L-methionine-dependent methyltransferases"/>
    <property type="match status" value="1"/>
</dbReference>
<dbReference type="EMBL" id="LKHV02000001">
    <property type="protein sequence ID" value="MCS5708879.1"/>
    <property type="molecule type" value="Genomic_DNA"/>
</dbReference>
<accession>A0A0Q9YS00</accession>